<dbReference type="InterPro" id="IPR050091">
    <property type="entry name" value="PKS_NRPS_Biosynth_Enz"/>
</dbReference>
<keyword evidence="2" id="KW-0597">Phosphoprotein</keyword>
<dbReference type="OrthoDB" id="329835at2759"/>
<dbReference type="Gene3D" id="3.40.47.10">
    <property type="match status" value="1"/>
</dbReference>
<name>A0A5J4UHL4_9EUKA</name>
<reference evidence="4 5" key="1">
    <citation type="submission" date="2019-03" db="EMBL/GenBank/DDBJ databases">
        <title>Single cell metagenomics reveals metabolic interactions within the superorganism composed of flagellate Streblomastix strix and complex community of Bacteroidetes bacteria on its surface.</title>
        <authorList>
            <person name="Treitli S.C."/>
            <person name="Kolisko M."/>
            <person name="Husnik F."/>
            <person name="Keeling P."/>
            <person name="Hampl V."/>
        </authorList>
    </citation>
    <scope>NUCLEOTIDE SEQUENCE [LARGE SCALE GENOMIC DNA]</scope>
    <source>
        <strain evidence="4">ST1C</strain>
    </source>
</reference>
<dbReference type="AlphaFoldDB" id="A0A5J4UHL4"/>
<dbReference type="InterPro" id="IPR016039">
    <property type="entry name" value="Thiolase-like"/>
</dbReference>
<dbReference type="Gene3D" id="3.30.300.30">
    <property type="match status" value="1"/>
</dbReference>
<feature type="non-terminal residue" evidence="4">
    <location>
        <position position="1"/>
    </location>
</feature>
<dbReference type="GO" id="GO:0006633">
    <property type="term" value="P:fatty acid biosynthetic process"/>
    <property type="evidence" value="ECO:0007669"/>
    <property type="project" value="TreeGrafter"/>
</dbReference>
<dbReference type="EMBL" id="SNRW01015904">
    <property type="protein sequence ID" value="KAA6369907.1"/>
    <property type="molecule type" value="Genomic_DNA"/>
</dbReference>
<dbReference type="InterPro" id="IPR014031">
    <property type="entry name" value="Ketoacyl_synth_C"/>
</dbReference>
<dbReference type="GO" id="GO:0004312">
    <property type="term" value="F:fatty acid synthase activity"/>
    <property type="evidence" value="ECO:0007669"/>
    <property type="project" value="TreeGrafter"/>
</dbReference>
<protein>
    <recommendedName>
        <fullName evidence="3">Beta-ketoacyl synthase C-terminal domain-containing protein</fullName>
    </recommendedName>
</protein>
<comment type="caution">
    <text evidence="4">The sequence shown here is derived from an EMBL/GenBank/DDBJ whole genome shotgun (WGS) entry which is preliminary data.</text>
</comment>
<evidence type="ECO:0000313" key="4">
    <source>
        <dbReference type="EMBL" id="KAA6369907.1"/>
    </source>
</evidence>
<accession>A0A5J4UHL4</accession>
<evidence type="ECO:0000256" key="1">
    <source>
        <dbReference type="ARBA" id="ARBA00022450"/>
    </source>
</evidence>
<dbReference type="InterPro" id="IPR045851">
    <property type="entry name" value="AMP-bd_C_sf"/>
</dbReference>
<dbReference type="PANTHER" id="PTHR43775:SF37">
    <property type="entry name" value="SI:DKEY-61P9.11"/>
    <property type="match status" value="1"/>
</dbReference>
<organism evidence="4 5">
    <name type="scientific">Streblomastix strix</name>
    <dbReference type="NCBI Taxonomy" id="222440"/>
    <lineage>
        <taxon>Eukaryota</taxon>
        <taxon>Metamonada</taxon>
        <taxon>Preaxostyla</taxon>
        <taxon>Oxymonadida</taxon>
        <taxon>Streblomastigidae</taxon>
        <taxon>Streblomastix</taxon>
    </lineage>
</organism>
<dbReference type="SUPFAM" id="SSF53901">
    <property type="entry name" value="Thiolase-like"/>
    <property type="match status" value="1"/>
</dbReference>
<sequence>NEVSLYAVALIKTRSIYKTTSGNIQRRATKAAFQASELDEHARWIQGQAITNPKMFKSNVGHLETAADMAEIIKTALAIHTQAIPGITWLRKVNNAIAEQTLKLMFLRLSEPLPKLDKQQIPLTSVSAFGFGGSNAHVILTAALETGANQWPFTPKQQIYNTAAGLLNSPVFSSVVSLSNQNGDSITGLSSSISPNVSNSQQQQHQIIFLPFTAKLNNSLHSLVAKFKTYLQNGLPDGNEFDHNLMFLSQNNS</sequence>
<feature type="domain" description="Beta-ketoacyl synthase C-terminal" evidence="3">
    <location>
        <begin position="56"/>
        <end position="86"/>
    </location>
</feature>
<proteinExistence type="predicted"/>
<evidence type="ECO:0000259" key="3">
    <source>
        <dbReference type="Pfam" id="PF02801"/>
    </source>
</evidence>
<gene>
    <name evidence="4" type="ORF">EZS28_034565</name>
</gene>
<dbReference type="Proteomes" id="UP000324800">
    <property type="component" value="Unassembled WGS sequence"/>
</dbReference>
<evidence type="ECO:0000313" key="5">
    <source>
        <dbReference type="Proteomes" id="UP000324800"/>
    </source>
</evidence>
<dbReference type="Pfam" id="PF02801">
    <property type="entry name" value="Ketoacyl-synt_C"/>
    <property type="match status" value="1"/>
</dbReference>
<evidence type="ECO:0000256" key="2">
    <source>
        <dbReference type="ARBA" id="ARBA00022553"/>
    </source>
</evidence>
<keyword evidence="1" id="KW-0596">Phosphopantetheine</keyword>
<dbReference type="PANTHER" id="PTHR43775">
    <property type="entry name" value="FATTY ACID SYNTHASE"/>
    <property type="match status" value="1"/>
</dbReference>